<organism evidence="10 11">
    <name type="scientific">Chytriomyces confervae</name>
    <dbReference type="NCBI Taxonomy" id="246404"/>
    <lineage>
        <taxon>Eukaryota</taxon>
        <taxon>Fungi</taxon>
        <taxon>Fungi incertae sedis</taxon>
        <taxon>Chytridiomycota</taxon>
        <taxon>Chytridiomycota incertae sedis</taxon>
        <taxon>Chytridiomycetes</taxon>
        <taxon>Chytridiales</taxon>
        <taxon>Chytriomycetaceae</taxon>
        <taxon>Chytriomyces</taxon>
    </lineage>
</organism>
<feature type="region of interest" description="Disordered" evidence="7">
    <location>
        <begin position="711"/>
        <end position="735"/>
    </location>
</feature>
<name>A0A507FEK0_9FUNG</name>
<evidence type="ECO:0000256" key="3">
    <source>
        <dbReference type="ARBA" id="ARBA00022989"/>
    </source>
</evidence>
<feature type="transmembrane region" description="Helical" evidence="8">
    <location>
        <begin position="474"/>
        <end position="496"/>
    </location>
</feature>
<dbReference type="GO" id="GO:0016020">
    <property type="term" value="C:membrane"/>
    <property type="evidence" value="ECO:0007669"/>
    <property type="project" value="UniProtKB-SubCell"/>
</dbReference>
<dbReference type="EMBL" id="QEAP01000108">
    <property type="protein sequence ID" value="TPX74779.1"/>
    <property type="molecule type" value="Genomic_DNA"/>
</dbReference>
<evidence type="ECO:0000256" key="7">
    <source>
        <dbReference type="SAM" id="MobiDB-lite"/>
    </source>
</evidence>
<keyword evidence="4 8" id="KW-0472">Membrane</keyword>
<dbReference type="AlphaFoldDB" id="A0A507FEK0"/>
<dbReference type="Gene3D" id="3.40.50.2300">
    <property type="match status" value="2"/>
</dbReference>
<dbReference type="Pfam" id="PF00003">
    <property type="entry name" value="7tm_3"/>
    <property type="match status" value="1"/>
</dbReference>
<dbReference type="PROSITE" id="PS50259">
    <property type="entry name" value="G_PROTEIN_RECEP_F3_4"/>
    <property type="match status" value="1"/>
</dbReference>
<dbReference type="InterPro" id="IPR050726">
    <property type="entry name" value="mGluR"/>
</dbReference>
<protein>
    <recommendedName>
        <fullName evidence="9">G-protein coupled receptors family 3 profile domain-containing protein</fullName>
    </recommendedName>
</protein>
<evidence type="ECO:0000256" key="2">
    <source>
        <dbReference type="ARBA" id="ARBA00022692"/>
    </source>
</evidence>
<feature type="transmembrane region" description="Helical" evidence="8">
    <location>
        <begin position="604"/>
        <end position="625"/>
    </location>
</feature>
<keyword evidence="11" id="KW-1185">Reference proteome</keyword>
<feature type="transmembrane region" description="Helical" evidence="8">
    <location>
        <begin position="637"/>
        <end position="659"/>
    </location>
</feature>
<feature type="domain" description="G-protein coupled receptors family 3 profile" evidence="9">
    <location>
        <begin position="439"/>
        <end position="704"/>
    </location>
</feature>
<keyword evidence="5" id="KW-0675">Receptor</keyword>
<dbReference type="STRING" id="246404.A0A507FEK0"/>
<gene>
    <name evidence="10" type="ORF">CcCBS67573_g03937</name>
</gene>
<dbReference type="PRINTS" id="PR00248">
    <property type="entry name" value="GPCRMGR"/>
</dbReference>
<comment type="caution">
    <text evidence="10">The sequence shown here is derived from an EMBL/GenBank/DDBJ whole genome shotgun (WGS) entry which is preliminary data.</text>
</comment>
<evidence type="ECO:0000256" key="6">
    <source>
        <dbReference type="ARBA" id="ARBA00023180"/>
    </source>
</evidence>
<evidence type="ECO:0000256" key="1">
    <source>
        <dbReference type="ARBA" id="ARBA00004141"/>
    </source>
</evidence>
<keyword evidence="2 8" id="KW-0812">Transmembrane</keyword>
<keyword evidence="6" id="KW-0325">Glycoprotein</keyword>
<feature type="transmembrane region" description="Helical" evidence="8">
    <location>
        <begin position="438"/>
        <end position="462"/>
    </location>
</feature>
<dbReference type="OrthoDB" id="2156141at2759"/>
<dbReference type="GO" id="GO:0004930">
    <property type="term" value="F:G protein-coupled receptor activity"/>
    <property type="evidence" value="ECO:0007669"/>
    <property type="project" value="InterPro"/>
</dbReference>
<reference evidence="10 11" key="1">
    <citation type="journal article" date="2019" name="Sci. Rep.">
        <title>Comparative genomics of chytrid fungi reveal insights into the obligate biotrophic and pathogenic lifestyle of Synchytrium endobioticum.</title>
        <authorList>
            <person name="van de Vossenberg B.T.L.H."/>
            <person name="Warris S."/>
            <person name="Nguyen H.D.T."/>
            <person name="van Gent-Pelzer M.P.E."/>
            <person name="Joly D.L."/>
            <person name="van de Geest H.C."/>
            <person name="Bonants P.J.M."/>
            <person name="Smith D.S."/>
            <person name="Levesque C.A."/>
            <person name="van der Lee T.A.J."/>
        </authorList>
    </citation>
    <scope>NUCLEOTIDE SEQUENCE [LARGE SCALE GENOMIC DNA]</scope>
    <source>
        <strain evidence="10 11">CBS 675.73</strain>
    </source>
</reference>
<evidence type="ECO:0000313" key="11">
    <source>
        <dbReference type="Proteomes" id="UP000320333"/>
    </source>
</evidence>
<evidence type="ECO:0000256" key="4">
    <source>
        <dbReference type="ARBA" id="ARBA00023136"/>
    </source>
</evidence>
<evidence type="ECO:0000313" key="10">
    <source>
        <dbReference type="EMBL" id="TPX74779.1"/>
    </source>
</evidence>
<dbReference type="InterPro" id="IPR017978">
    <property type="entry name" value="GPCR_3_C"/>
</dbReference>
<evidence type="ECO:0000259" key="9">
    <source>
        <dbReference type="PROSITE" id="PS50259"/>
    </source>
</evidence>
<accession>A0A507FEK0</accession>
<dbReference type="Pfam" id="PF01094">
    <property type="entry name" value="ANF_receptor"/>
    <property type="match status" value="1"/>
</dbReference>
<sequence length="968" mass="106371">MNISIATVGNYCAMKYMTFNGSYASNFTSKFDTSIVNLNGNSGYTYLPDLAIMAAIDEINNDPSILPGVYVSLKRFSDCGSYYPKADAEYSGGSGGYASAMTATDIIENHKDVLGVIGNQFSNAARGLAQILSVEQIPYCAAVTGSPRFSDKNNYGYFWRMLTNSNGKYVAFILKYWNIKRIAIIYQADNEIGRSTFSQIKSLTAQQNVEILSQIGLKTKFLVDTIDVAAANLRRVDARYIIISGTSSFVASVIYPMGQAGLVGPNHVWIVHNRPKPSADVRNYRFLKGLITVGNTASGNGSLLASVYNKTATTAGNAFGRDYFEGYGLPGFYDCAYMMLLGFDKFTYQGILYLAGYSGLSMNPVLIDELGDQKKPGSFSRFTGDYRNTTNFAASDAHLSTMRYYNTSTHIFYNDSSIPPHDSNVVDLVLLSYGAESFYGQTIVALFGVGLLLSFASYFLVIHERKNKIVRSTSIPECIILITGCLVAYAGSITYINARSEALCKVRVWSLSMAQILIASPLISKSLLLVSMFSSGRIYKNDRVLKKMQHQVRILNGAAIVIEAVLLALWTFEKNSFVLEIKENMSAYWRCTSFGSKNKTASPFFVALCSYNGLMIFGLLVFAYLEKSVHCKMQDNSATLITVFISLALMILLIFELLGTPDFTTDFKVCVCIWVTITLVLVCTIGSTALDVFSASAEGQIRSSLSPVVQSSTNSETLPKRKTAEKVLSSSGQQDHDAFRRSALSGANRDRKDLVPTAYQRWKLAYGGVGNIFNFGPDGCAALSTPVSAPPPPPSPPPPPDAMLKNNLHEFIDLTEQLKNVKRDLKIINESKNELASDICKCMIDNDIPAFNIQRGILSILKNTRESLSPIAKQLMLDFFVDLIRKQFVTTASANEMQMAVFALSFPNEASLLGALKVEAIAKHFVQACIQGESKIVLSRNSFGAQSWGLINNNCSQERYARITGRAH</sequence>
<feature type="transmembrane region" description="Helical" evidence="8">
    <location>
        <begin position="554"/>
        <end position="572"/>
    </location>
</feature>
<dbReference type="SUPFAM" id="SSF53822">
    <property type="entry name" value="Periplasmic binding protein-like I"/>
    <property type="match status" value="1"/>
</dbReference>
<dbReference type="InterPro" id="IPR000337">
    <property type="entry name" value="GPCR_3"/>
</dbReference>
<feature type="transmembrane region" description="Helical" evidence="8">
    <location>
        <begin position="508"/>
        <end position="533"/>
    </location>
</feature>
<comment type="subcellular location">
    <subcellularLocation>
        <location evidence="1">Membrane</location>
        <topology evidence="1">Multi-pass membrane protein</topology>
    </subcellularLocation>
</comment>
<dbReference type="Proteomes" id="UP000320333">
    <property type="component" value="Unassembled WGS sequence"/>
</dbReference>
<evidence type="ECO:0000256" key="8">
    <source>
        <dbReference type="SAM" id="Phobius"/>
    </source>
</evidence>
<dbReference type="PANTHER" id="PTHR24060">
    <property type="entry name" value="METABOTROPIC GLUTAMATE RECEPTOR"/>
    <property type="match status" value="1"/>
</dbReference>
<dbReference type="InterPro" id="IPR001828">
    <property type="entry name" value="ANF_lig-bd_rcpt"/>
</dbReference>
<keyword evidence="3 8" id="KW-1133">Transmembrane helix</keyword>
<dbReference type="InterPro" id="IPR028082">
    <property type="entry name" value="Peripla_BP_I"/>
</dbReference>
<feature type="transmembrane region" description="Helical" evidence="8">
    <location>
        <begin position="671"/>
        <end position="693"/>
    </location>
</feature>
<proteinExistence type="predicted"/>
<evidence type="ECO:0000256" key="5">
    <source>
        <dbReference type="ARBA" id="ARBA00023170"/>
    </source>
</evidence>